<proteinExistence type="predicted"/>
<organism evidence="2 3">
    <name type="scientific">Scytonema millei VB511283</name>
    <dbReference type="NCBI Taxonomy" id="1245923"/>
    <lineage>
        <taxon>Bacteria</taxon>
        <taxon>Bacillati</taxon>
        <taxon>Cyanobacteriota</taxon>
        <taxon>Cyanophyceae</taxon>
        <taxon>Nostocales</taxon>
        <taxon>Scytonemataceae</taxon>
        <taxon>Scytonema</taxon>
    </lineage>
</organism>
<dbReference type="PANTHER" id="PTHR11138:SF5">
    <property type="entry name" value="METHIONYL-TRNA FORMYLTRANSFERASE, MITOCHONDRIAL"/>
    <property type="match status" value="1"/>
</dbReference>
<dbReference type="OrthoDB" id="467573at2"/>
<dbReference type="SUPFAM" id="SSF53328">
    <property type="entry name" value="Formyltransferase"/>
    <property type="match status" value="1"/>
</dbReference>
<dbReference type="PANTHER" id="PTHR11138">
    <property type="entry name" value="METHIONYL-TRNA FORMYLTRANSFERASE"/>
    <property type="match status" value="1"/>
</dbReference>
<evidence type="ECO:0000313" key="3">
    <source>
        <dbReference type="Proteomes" id="UP000031532"/>
    </source>
</evidence>
<dbReference type="Gene3D" id="3.40.50.170">
    <property type="entry name" value="Formyl transferase, N-terminal domain"/>
    <property type="match status" value="1"/>
</dbReference>
<dbReference type="RefSeq" id="WP_052289976.1">
    <property type="nucleotide sequence ID" value="NZ_JTJC03000001.1"/>
</dbReference>
<evidence type="ECO:0000259" key="1">
    <source>
        <dbReference type="Pfam" id="PF00551"/>
    </source>
</evidence>
<dbReference type="AlphaFoldDB" id="A0A9X5E1A4"/>
<keyword evidence="3" id="KW-1185">Reference proteome</keyword>
<evidence type="ECO:0000313" key="2">
    <source>
        <dbReference type="EMBL" id="NHC33590.1"/>
    </source>
</evidence>
<comment type="caution">
    <text evidence="2">The sequence shown here is derived from an EMBL/GenBank/DDBJ whole genome shotgun (WGS) entry which is preliminary data.</text>
</comment>
<gene>
    <name evidence="2" type="ORF">QH73_0002745</name>
</gene>
<feature type="domain" description="Formyl transferase N-terminal" evidence="1">
    <location>
        <begin position="114"/>
        <end position="195"/>
    </location>
</feature>
<dbReference type="CDD" id="cd08369">
    <property type="entry name" value="FMT_core"/>
    <property type="match status" value="1"/>
</dbReference>
<name>A0A9X5E1A4_9CYAN</name>
<dbReference type="InterPro" id="IPR036477">
    <property type="entry name" value="Formyl_transf_N_sf"/>
</dbReference>
<dbReference type="GO" id="GO:0005829">
    <property type="term" value="C:cytosol"/>
    <property type="evidence" value="ECO:0007669"/>
    <property type="project" value="TreeGrafter"/>
</dbReference>
<protein>
    <recommendedName>
        <fullName evidence="1">Formyl transferase N-terminal domain-containing protein</fullName>
    </recommendedName>
</protein>
<dbReference type="InterPro" id="IPR002376">
    <property type="entry name" value="Formyl_transf_N"/>
</dbReference>
<sequence length="272" mass="31189">MNVTSHGESTLDEIEKLELDFFEVLSAPIPRIVWKENRRYQNSKFLKFVENANKQKVIKRMINKITGIPDVNYAKMWHVLILSAFPEKIKDSVIALGDDIICFSDRDDKITPSFIQKYKIDYIICFGYGRILSQDIIKIVPCINIHGGYLPQNRGPNPNLWSWINGTKKGVSIHYIDKGIDTGDIIVQKEIEFREPITLQSSFDQIVNECTELFASEWPNIRSGMSTRTRQIGKGTFHTMQSQEKLTELLENGGLDMPISEFCQKAKTILAQ</sequence>
<accession>A0A9X5E1A4</accession>
<dbReference type="GO" id="GO:0004479">
    <property type="term" value="F:methionyl-tRNA formyltransferase activity"/>
    <property type="evidence" value="ECO:0007669"/>
    <property type="project" value="TreeGrafter"/>
</dbReference>
<dbReference type="Pfam" id="PF00551">
    <property type="entry name" value="Formyl_trans_N"/>
    <property type="match status" value="1"/>
</dbReference>
<reference evidence="2 3" key="1">
    <citation type="journal article" date="2015" name="Genome Announc.">
        <title>Draft Genome Sequence of the Terrestrial Cyanobacterium Scytonema millei VB511283, Isolated from Eastern India.</title>
        <authorList>
            <person name="Sen D."/>
            <person name="Chandrababunaidu M.M."/>
            <person name="Singh D."/>
            <person name="Sanghi N."/>
            <person name="Ghorai A."/>
            <person name="Mishra G.P."/>
            <person name="Madduluri M."/>
            <person name="Adhikary S.P."/>
            <person name="Tripathy S."/>
        </authorList>
    </citation>
    <scope>NUCLEOTIDE SEQUENCE [LARGE SCALE GENOMIC DNA]</scope>
    <source>
        <strain evidence="2 3">VB511283</strain>
    </source>
</reference>
<dbReference type="Proteomes" id="UP000031532">
    <property type="component" value="Unassembled WGS sequence"/>
</dbReference>
<dbReference type="EMBL" id="JTJC03000001">
    <property type="protein sequence ID" value="NHC33590.1"/>
    <property type="molecule type" value="Genomic_DNA"/>
</dbReference>